<accession>A0ACB8U938</accession>
<proteinExistence type="predicted"/>
<sequence>MSRIALFSLVFAAVALAQDTRPQFPKVPLADQIYPTPDGLPYQLYNASDPFIRGPQSGFNQCNSTTETQDSKCQTAIVNDITDFCLWGGIEPNQVVANIEGEMVAWCTKKGHGTRVMPADTIKAVQVLNAPGYVMITGVIDQSLLDLDPTDPGGEEDFGGQDLAGNPIGALVYSTHFSDNNNLAQIRRWTEFIGSGQFCMKICKGADSRADELCRHTLDRIGLAYNCPSKFTIGAGSPNGTFEVCDSADMTPPGVYTGADGVTSTYTQGPEGAPLNVPYTATAASSSNCQTFTSSAIYTDAPANTAAAGSGSAAASGASATAAASGSGSRAGSAGSSASRTGSSAGAGATGASQHSAAGTLHVSALAAVVGTFVATLMFA</sequence>
<evidence type="ECO:0000313" key="1">
    <source>
        <dbReference type="EMBL" id="KAI0090902.1"/>
    </source>
</evidence>
<organism evidence="1 2">
    <name type="scientific">Irpex rosettiformis</name>
    <dbReference type="NCBI Taxonomy" id="378272"/>
    <lineage>
        <taxon>Eukaryota</taxon>
        <taxon>Fungi</taxon>
        <taxon>Dikarya</taxon>
        <taxon>Basidiomycota</taxon>
        <taxon>Agaricomycotina</taxon>
        <taxon>Agaricomycetes</taxon>
        <taxon>Polyporales</taxon>
        <taxon>Irpicaceae</taxon>
        <taxon>Irpex</taxon>
    </lineage>
</organism>
<dbReference type="Proteomes" id="UP001055072">
    <property type="component" value="Unassembled WGS sequence"/>
</dbReference>
<keyword evidence="2" id="KW-1185">Reference proteome</keyword>
<protein>
    <submittedName>
        <fullName evidence="1">Uncharacterized protein</fullName>
    </submittedName>
</protein>
<dbReference type="EMBL" id="MU274906">
    <property type="protein sequence ID" value="KAI0090902.1"/>
    <property type="molecule type" value="Genomic_DNA"/>
</dbReference>
<name>A0ACB8U938_9APHY</name>
<evidence type="ECO:0000313" key="2">
    <source>
        <dbReference type="Proteomes" id="UP001055072"/>
    </source>
</evidence>
<gene>
    <name evidence="1" type="ORF">BDY19DRAFT_991512</name>
</gene>
<reference evidence="1" key="1">
    <citation type="journal article" date="2021" name="Environ. Microbiol.">
        <title>Gene family expansions and transcriptome signatures uncover fungal adaptations to wood decay.</title>
        <authorList>
            <person name="Hage H."/>
            <person name="Miyauchi S."/>
            <person name="Viragh M."/>
            <person name="Drula E."/>
            <person name="Min B."/>
            <person name="Chaduli D."/>
            <person name="Navarro D."/>
            <person name="Favel A."/>
            <person name="Norest M."/>
            <person name="Lesage-Meessen L."/>
            <person name="Balint B."/>
            <person name="Merenyi Z."/>
            <person name="de Eugenio L."/>
            <person name="Morin E."/>
            <person name="Martinez A.T."/>
            <person name="Baldrian P."/>
            <person name="Stursova M."/>
            <person name="Martinez M.J."/>
            <person name="Novotny C."/>
            <person name="Magnuson J.K."/>
            <person name="Spatafora J.W."/>
            <person name="Maurice S."/>
            <person name="Pangilinan J."/>
            <person name="Andreopoulos W."/>
            <person name="LaButti K."/>
            <person name="Hundley H."/>
            <person name="Na H."/>
            <person name="Kuo A."/>
            <person name="Barry K."/>
            <person name="Lipzen A."/>
            <person name="Henrissat B."/>
            <person name="Riley R."/>
            <person name="Ahrendt S."/>
            <person name="Nagy L.G."/>
            <person name="Grigoriev I.V."/>
            <person name="Martin F."/>
            <person name="Rosso M.N."/>
        </authorList>
    </citation>
    <scope>NUCLEOTIDE SEQUENCE</scope>
    <source>
        <strain evidence="1">CBS 384.51</strain>
    </source>
</reference>
<comment type="caution">
    <text evidence="1">The sequence shown here is derived from an EMBL/GenBank/DDBJ whole genome shotgun (WGS) entry which is preliminary data.</text>
</comment>